<dbReference type="AlphaFoldDB" id="A0A2R6NK93"/>
<reference evidence="1 2" key="1">
    <citation type="submission" date="2018-02" db="EMBL/GenBank/DDBJ databases">
        <title>Genome sequence of the basidiomycete white-rot fungus Phlebia centrifuga.</title>
        <authorList>
            <person name="Granchi Z."/>
            <person name="Peng M."/>
            <person name="de Vries R.P."/>
            <person name="Hilden K."/>
            <person name="Makela M.R."/>
            <person name="Grigoriev I."/>
            <person name="Riley R."/>
        </authorList>
    </citation>
    <scope>NUCLEOTIDE SEQUENCE [LARGE SCALE GENOMIC DNA]</scope>
    <source>
        <strain evidence="1 2">FBCC195</strain>
    </source>
</reference>
<proteinExistence type="predicted"/>
<protein>
    <submittedName>
        <fullName evidence="1">Uncharacterized protein</fullName>
    </submittedName>
</protein>
<evidence type="ECO:0000313" key="1">
    <source>
        <dbReference type="EMBL" id="PSR72805.1"/>
    </source>
</evidence>
<evidence type="ECO:0000313" key="2">
    <source>
        <dbReference type="Proteomes" id="UP000186601"/>
    </source>
</evidence>
<organism evidence="1 2">
    <name type="scientific">Hermanssonia centrifuga</name>
    <dbReference type="NCBI Taxonomy" id="98765"/>
    <lineage>
        <taxon>Eukaryota</taxon>
        <taxon>Fungi</taxon>
        <taxon>Dikarya</taxon>
        <taxon>Basidiomycota</taxon>
        <taxon>Agaricomycotina</taxon>
        <taxon>Agaricomycetes</taxon>
        <taxon>Polyporales</taxon>
        <taxon>Meruliaceae</taxon>
        <taxon>Hermanssonia</taxon>
    </lineage>
</organism>
<gene>
    <name evidence="1" type="ORF">PHLCEN_2v11302</name>
</gene>
<comment type="caution">
    <text evidence="1">The sequence shown here is derived from an EMBL/GenBank/DDBJ whole genome shotgun (WGS) entry which is preliminary data.</text>
</comment>
<dbReference type="EMBL" id="MLYV02001134">
    <property type="protein sequence ID" value="PSR72805.1"/>
    <property type="molecule type" value="Genomic_DNA"/>
</dbReference>
<dbReference type="Proteomes" id="UP000186601">
    <property type="component" value="Unassembled WGS sequence"/>
</dbReference>
<accession>A0A2R6NK93</accession>
<sequence length="58" mass="6720">MSQTVLLAWQHFQWGRTMEKPAVVADTQILREACYGDYPDYKGLFAEGKRKEIEQGVE</sequence>
<name>A0A2R6NK93_9APHY</name>
<keyword evidence="2" id="KW-1185">Reference proteome</keyword>